<sequence>MKTTMIISAAALLFSGAFAAPAVARSDPVYFTVQLANDQTGKNANADVAVNTGPVTFGRLFGAAFGTPVKATSLQAVTPGAGGNNVRCVVYSPANTLYGRPLNAWNTFIDLDGDFTKSTPIDVTDFTISCEL</sequence>
<evidence type="ECO:0000313" key="2">
    <source>
        <dbReference type="EMBL" id="EOA87527.1"/>
    </source>
</evidence>
<dbReference type="RefSeq" id="XP_008024765.1">
    <property type="nucleotide sequence ID" value="XM_008026574.1"/>
</dbReference>
<dbReference type="HOGENOM" id="CLU_1939219_0_0_1"/>
<dbReference type="OrthoDB" id="3497702at2759"/>
<dbReference type="GeneID" id="19397069"/>
<feature type="signal peptide" evidence="1">
    <location>
        <begin position="1"/>
        <end position="19"/>
    </location>
</feature>
<organism evidence="2 3">
    <name type="scientific">Exserohilum turcicum (strain 28A)</name>
    <name type="common">Northern leaf blight fungus</name>
    <name type="synonym">Setosphaeria turcica</name>
    <dbReference type="NCBI Taxonomy" id="671987"/>
    <lineage>
        <taxon>Eukaryota</taxon>
        <taxon>Fungi</taxon>
        <taxon>Dikarya</taxon>
        <taxon>Ascomycota</taxon>
        <taxon>Pezizomycotina</taxon>
        <taxon>Dothideomycetes</taxon>
        <taxon>Pleosporomycetidae</taxon>
        <taxon>Pleosporales</taxon>
        <taxon>Pleosporineae</taxon>
        <taxon>Pleosporaceae</taxon>
        <taxon>Exserohilum</taxon>
    </lineage>
</organism>
<dbReference type="EMBL" id="KB908581">
    <property type="protein sequence ID" value="EOA87527.1"/>
    <property type="molecule type" value="Genomic_DNA"/>
</dbReference>
<proteinExistence type="predicted"/>
<protein>
    <submittedName>
        <fullName evidence="2">Uncharacterized protein</fullName>
    </submittedName>
</protein>
<evidence type="ECO:0000256" key="1">
    <source>
        <dbReference type="SAM" id="SignalP"/>
    </source>
</evidence>
<accession>R0KHK2</accession>
<keyword evidence="3" id="KW-1185">Reference proteome</keyword>
<keyword evidence="1" id="KW-0732">Signal</keyword>
<reference evidence="2 3" key="2">
    <citation type="journal article" date="2013" name="PLoS Genet.">
        <title>Comparative genome structure, secondary metabolite, and effector coding capacity across Cochliobolus pathogens.</title>
        <authorList>
            <person name="Condon B.J."/>
            <person name="Leng Y."/>
            <person name="Wu D."/>
            <person name="Bushley K.E."/>
            <person name="Ohm R.A."/>
            <person name="Otillar R."/>
            <person name="Martin J."/>
            <person name="Schackwitz W."/>
            <person name="Grimwood J."/>
            <person name="MohdZainudin N."/>
            <person name="Xue C."/>
            <person name="Wang R."/>
            <person name="Manning V.A."/>
            <person name="Dhillon B."/>
            <person name="Tu Z.J."/>
            <person name="Steffenson B.J."/>
            <person name="Salamov A."/>
            <person name="Sun H."/>
            <person name="Lowry S."/>
            <person name="LaButti K."/>
            <person name="Han J."/>
            <person name="Copeland A."/>
            <person name="Lindquist E."/>
            <person name="Barry K."/>
            <person name="Schmutz J."/>
            <person name="Baker S.E."/>
            <person name="Ciuffetti L.M."/>
            <person name="Grigoriev I.V."/>
            <person name="Zhong S."/>
            <person name="Turgeon B.G."/>
        </authorList>
    </citation>
    <scope>NUCLEOTIDE SEQUENCE [LARGE SCALE GENOMIC DNA]</scope>
    <source>
        <strain evidence="3">28A</strain>
    </source>
</reference>
<name>R0KHK2_EXST2</name>
<feature type="chain" id="PRO_5004354204" evidence="1">
    <location>
        <begin position="20"/>
        <end position="132"/>
    </location>
</feature>
<dbReference type="AlphaFoldDB" id="R0KHK2"/>
<gene>
    <name evidence="2" type="ORF">SETTUDRAFT_150511</name>
</gene>
<dbReference type="Proteomes" id="UP000016935">
    <property type="component" value="Unassembled WGS sequence"/>
</dbReference>
<reference evidence="2 3" key="1">
    <citation type="journal article" date="2012" name="PLoS Pathog.">
        <title>Diverse lifestyles and strategies of plant pathogenesis encoded in the genomes of eighteen Dothideomycetes fungi.</title>
        <authorList>
            <person name="Ohm R.A."/>
            <person name="Feau N."/>
            <person name="Henrissat B."/>
            <person name="Schoch C.L."/>
            <person name="Horwitz B.A."/>
            <person name="Barry K.W."/>
            <person name="Condon B.J."/>
            <person name="Copeland A.C."/>
            <person name="Dhillon B."/>
            <person name="Glaser F."/>
            <person name="Hesse C.N."/>
            <person name="Kosti I."/>
            <person name="LaButti K."/>
            <person name="Lindquist E.A."/>
            <person name="Lucas S."/>
            <person name="Salamov A.A."/>
            <person name="Bradshaw R.E."/>
            <person name="Ciuffetti L."/>
            <person name="Hamelin R.C."/>
            <person name="Kema G.H.J."/>
            <person name="Lawrence C."/>
            <person name="Scott J.A."/>
            <person name="Spatafora J.W."/>
            <person name="Turgeon B.G."/>
            <person name="de Wit P.J.G.M."/>
            <person name="Zhong S."/>
            <person name="Goodwin S.B."/>
            <person name="Grigoriev I.V."/>
        </authorList>
    </citation>
    <scope>NUCLEOTIDE SEQUENCE [LARGE SCALE GENOMIC DNA]</scope>
    <source>
        <strain evidence="3">28A</strain>
    </source>
</reference>
<evidence type="ECO:0000313" key="3">
    <source>
        <dbReference type="Proteomes" id="UP000016935"/>
    </source>
</evidence>